<keyword evidence="1" id="KW-0175">Coiled coil</keyword>
<sequence>MPLNTIMGQNPSMPTSSRKRPIRRSFRSPFRRNNTQGSLSATFNYFESDLKVNQLNVNYATEEELMTLPGITRRIARNIVEYRQAIGGRFNKVEDLALVSGIGADRLDDIRPEICVTRRKLQSCTSSRTQSMDSIKSSELSPASIRPPVDINTSNAFQLMTVRGINQELAAAIVDYRQRRGDFFAVEDLLKDFYEELIHDCLIKVENLEKEAENKYLELDNLQKELNMNNFEVTFDKSEPLTAIIDKVEKSLIEYRSIKAERIEALNAFLEKESELCRELNAPSFPPISGIPSEELINELKQHVNKLQTEKLNRVKTYRITKQSIISLMKELEFDHLQPIHNEIMNSNEETYNLTPDFMDKMKNLEDDLKNLLEDATKTVEYLKDKLNKLWDRIKIEESHKMSFLSNIKGVGRSFQDMLKNELVRCEEIKQANIKPVIMSVRDEINEMWDKLTY</sequence>
<dbReference type="GO" id="GO:0006281">
    <property type="term" value="P:DNA repair"/>
    <property type="evidence" value="ECO:0007669"/>
    <property type="project" value="InterPro"/>
</dbReference>
<evidence type="ECO:0000313" key="5">
    <source>
        <dbReference type="Proteomes" id="UP000015103"/>
    </source>
</evidence>
<dbReference type="VEuPathDB" id="VectorBase:RPRC010914"/>
<dbReference type="SMART" id="SM00278">
    <property type="entry name" value="HhH1"/>
    <property type="match status" value="3"/>
</dbReference>
<dbReference type="eggNOG" id="KOG4302">
    <property type="taxonomic scope" value="Eukaryota"/>
</dbReference>
<feature type="domain" description="Helix-hairpin-helix DNA-binding motif class 1" evidence="3">
    <location>
        <begin position="157"/>
        <end position="176"/>
    </location>
</feature>
<evidence type="ECO:0000256" key="1">
    <source>
        <dbReference type="SAM" id="Coils"/>
    </source>
</evidence>
<evidence type="ECO:0000256" key="2">
    <source>
        <dbReference type="SAM" id="MobiDB-lite"/>
    </source>
</evidence>
<protein>
    <recommendedName>
        <fullName evidence="3">Helix-hairpin-helix DNA-binding motif class 1 domain-containing protein</fullName>
    </recommendedName>
</protein>
<feature type="compositionally biased region" description="Polar residues" evidence="2">
    <location>
        <begin position="1"/>
        <end position="15"/>
    </location>
</feature>
<keyword evidence="5" id="KW-1185">Reference proteome</keyword>
<dbReference type="Pfam" id="PF12836">
    <property type="entry name" value="HHH_3"/>
    <property type="match status" value="1"/>
</dbReference>
<feature type="coiled-coil region" evidence="1">
    <location>
        <begin position="359"/>
        <end position="386"/>
    </location>
</feature>
<dbReference type="Proteomes" id="UP000015103">
    <property type="component" value="Unassembled WGS sequence"/>
</dbReference>
<dbReference type="SUPFAM" id="SSF47781">
    <property type="entry name" value="RuvA domain 2-like"/>
    <property type="match status" value="2"/>
</dbReference>
<accession>T1I3P5</accession>
<dbReference type="HOGENOM" id="CLU_603541_0_0_1"/>
<dbReference type="EMBL" id="ACPB03010435">
    <property type="status" value="NOT_ANNOTATED_CDS"/>
    <property type="molecule type" value="Genomic_DNA"/>
</dbReference>
<dbReference type="InterPro" id="IPR051675">
    <property type="entry name" value="Endo/Exo/Phosphatase_dom_1"/>
</dbReference>
<dbReference type="InterPro" id="IPR003583">
    <property type="entry name" value="Hlx-hairpin-Hlx_DNA-bd_motif"/>
</dbReference>
<dbReference type="EnsemblMetazoa" id="RPRC010914-RA">
    <property type="protein sequence ID" value="RPRC010914-PA"/>
    <property type="gene ID" value="RPRC010914"/>
</dbReference>
<proteinExistence type="predicted"/>
<evidence type="ECO:0000313" key="4">
    <source>
        <dbReference type="EnsemblMetazoa" id="RPRC010914-PA"/>
    </source>
</evidence>
<dbReference type="PANTHER" id="PTHR21180:SF32">
    <property type="entry name" value="ENDONUCLEASE_EXONUCLEASE_PHOSPHATASE FAMILY DOMAIN-CONTAINING PROTEIN 1"/>
    <property type="match status" value="1"/>
</dbReference>
<dbReference type="InParanoid" id="T1I3P5"/>
<organism evidence="4 5">
    <name type="scientific">Rhodnius prolixus</name>
    <name type="common">Triatomid bug</name>
    <dbReference type="NCBI Taxonomy" id="13249"/>
    <lineage>
        <taxon>Eukaryota</taxon>
        <taxon>Metazoa</taxon>
        <taxon>Ecdysozoa</taxon>
        <taxon>Arthropoda</taxon>
        <taxon>Hexapoda</taxon>
        <taxon>Insecta</taxon>
        <taxon>Pterygota</taxon>
        <taxon>Neoptera</taxon>
        <taxon>Paraneoptera</taxon>
        <taxon>Hemiptera</taxon>
        <taxon>Heteroptera</taxon>
        <taxon>Panheteroptera</taxon>
        <taxon>Cimicomorpha</taxon>
        <taxon>Reduviidae</taxon>
        <taxon>Triatominae</taxon>
        <taxon>Rhodnius</taxon>
    </lineage>
</organism>
<dbReference type="AlphaFoldDB" id="T1I3P5"/>
<dbReference type="STRING" id="13249.T1I3P5"/>
<dbReference type="Gene3D" id="1.10.150.280">
    <property type="entry name" value="AF1531-like domain"/>
    <property type="match status" value="1"/>
</dbReference>
<feature type="coiled-coil region" evidence="1">
    <location>
        <begin position="191"/>
        <end position="229"/>
    </location>
</feature>
<feature type="compositionally biased region" description="Basic residues" evidence="2">
    <location>
        <begin position="17"/>
        <end position="30"/>
    </location>
</feature>
<dbReference type="EMBL" id="ACPB03010434">
    <property type="status" value="NOT_ANNOTATED_CDS"/>
    <property type="molecule type" value="Genomic_DNA"/>
</dbReference>
<feature type="domain" description="Helix-hairpin-helix DNA-binding motif class 1" evidence="3">
    <location>
        <begin position="403"/>
        <end position="422"/>
    </location>
</feature>
<name>T1I3P5_RHOPR</name>
<dbReference type="GO" id="GO:0003677">
    <property type="term" value="F:DNA binding"/>
    <property type="evidence" value="ECO:0007669"/>
    <property type="project" value="InterPro"/>
</dbReference>
<dbReference type="eggNOG" id="KOG1857">
    <property type="taxonomic scope" value="Eukaryota"/>
</dbReference>
<dbReference type="PANTHER" id="PTHR21180">
    <property type="entry name" value="ENDONUCLEASE/EXONUCLEASE/PHOSPHATASE FAMILY DOMAIN-CONTAINING PROTEIN 1"/>
    <property type="match status" value="1"/>
</dbReference>
<dbReference type="Gene3D" id="1.10.150.320">
    <property type="entry name" value="Photosystem II 12 kDa extrinsic protein"/>
    <property type="match status" value="1"/>
</dbReference>
<evidence type="ECO:0000259" key="3">
    <source>
        <dbReference type="SMART" id="SM00278"/>
    </source>
</evidence>
<feature type="region of interest" description="Disordered" evidence="2">
    <location>
        <begin position="1"/>
        <end position="35"/>
    </location>
</feature>
<dbReference type="InterPro" id="IPR010994">
    <property type="entry name" value="RuvA_2-like"/>
</dbReference>
<dbReference type="Pfam" id="PF03999">
    <property type="entry name" value="MAP65_ASE1"/>
    <property type="match status" value="1"/>
</dbReference>
<feature type="domain" description="Helix-hairpin-helix DNA-binding motif class 1" evidence="3">
    <location>
        <begin position="63"/>
        <end position="82"/>
    </location>
</feature>
<reference evidence="4" key="1">
    <citation type="submission" date="2015-05" db="UniProtKB">
        <authorList>
            <consortium name="EnsemblMetazoa"/>
        </authorList>
    </citation>
    <scope>IDENTIFICATION</scope>
</reference>